<protein>
    <submittedName>
        <fullName evidence="3">Activator of Hsp90 ATPase homolog 1-like protein</fullName>
    </submittedName>
</protein>
<evidence type="ECO:0000259" key="2">
    <source>
        <dbReference type="Pfam" id="PF08327"/>
    </source>
</evidence>
<dbReference type="RefSeq" id="WP_079469262.1">
    <property type="nucleotide sequence ID" value="NZ_FUZZ01000001.1"/>
</dbReference>
<accession>A0A1T5NLS7</accession>
<evidence type="ECO:0000313" key="3">
    <source>
        <dbReference type="EMBL" id="SKD01049.1"/>
    </source>
</evidence>
<feature type="domain" description="Activator of Hsp90 ATPase homologue 1/2-like C-terminal" evidence="2">
    <location>
        <begin position="29"/>
        <end position="136"/>
    </location>
</feature>
<evidence type="ECO:0000256" key="1">
    <source>
        <dbReference type="ARBA" id="ARBA00006817"/>
    </source>
</evidence>
<sequence>MTSGKKPVGLTTSQGWETGIRRTFAIAPMEAWEKLFTQPILGLWLDNNANIPFEKGDSYTTRSGITIHVASVTTGKVIRMKWQQAPGTNTSTLQIRVIPAKEKTVIAFHHEWLKDGEERLKMNDYWKKVLDKISETI</sequence>
<dbReference type="Gene3D" id="3.30.530.20">
    <property type="match status" value="1"/>
</dbReference>
<gene>
    <name evidence="3" type="ORF">SAMN05660461_2048</name>
</gene>
<evidence type="ECO:0000313" key="4">
    <source>
        <dbReference type="Proteomes" id="UP000190166"/>
    </source>
</evidence>
<dbReference type="EMBL" id="FUZZ01000001">
    <property type="protein sequence ID" value="SKD01049.1"/>
    <property type="molecule type" value="Genomic_DNA"/>
</dbReference>
<dbReference type="SUPFAM" id="SSF55961">
    <property type="entry name" value="Bet v1-like"/>
    <property type="match status" value="1"/>
</dbReference>
<dbReference type="Proteomes" id="UP000190166">
    <property type="component" value="Unassembled WGS sequence"/>
</dbReference>
<reference evidence="4" key="1">
    <citation type="submission" date="2017-02" db="EMBL/GenBank/DDBJ databases">
        <authorList>
            <person name="Varghese N."/>
            <person name="Submissions S."/>
        </authorList>
    </citation>
    <scope>NUCLEOTIDE SEQUENCE [LARGE SCALE GENOMIC DNA]</scope>
    <source>
        <strain evidence="4">DSM 18108</strain>
    </source>
</reference>
<dbReference type="Pfam" id="PF08327">
    <property type="entry name" value="AHSA1"/>
    <property type="match status" value="1"/>
</dbReference>
<name>A0A1T5NLS7_9BACT</name>
<dbReference type="AlphaFoldDB" id="A0A1T5NLS7"/>
<organism evidence="3 4">
    <name type="scientific">Chitinophaga ginsengisegetis</name>
    <dbReference type="NCBI Taxonomy" id="393003"/>
    <lineage>
        <taxon>Bacteria</taxon>
        <taxon>Pseudomonadati</taxon>
        <taxon>Bacteroidota</taxon>
        <taxon>Chitinophagia</taxon>
        <taxon>Chitinophagales</taxon>
        <taxon>Chitinophagaceae</taxon>
        <taxon>Chitinophaga</taxon>
    </lineage>
</organism>
<keyword evidence="4" id="KW-1185">Reference proteome</keyword>
<dbReference type="InterPro" id="IPR013538">
    <property type="entry name" value="ASHA1/2-like_C"/>
</dbReference>
<proteinExistence type="inferred from homology"/>
<dbReference type="InterPro" id="IPR023393">
    <property type="entry name" value="START-like_dom_sf"/>
</dbReference>
<dbReference type="STRING" id="393003.SAMN05660461_2048"/>
<comment type="similarity">
    <text evidence="1">Belongs to the AHA1 family.</text>
</comment>